<dbReference type="NCBIfam" id="TIGR04539">
    <property type="entry name" value="tRNA_cyclodipep"/>
    <property type="match status" value="1"/>
</dbReference>
<dbReference type="AlphaFoldDB" id="A0A1I6A337"/>
<gene>
    <name evidence="4" type="ORF">G3I59_03340</name>
    <name evidence="5" type="ORF">SAMN05421854_11766</name>
</gene>
<dbReference type="GO" id="GO:0016755">
    <property type="term" value="F:aminoacyltransferase activity"/>
    <property type="evidence" value="ECO:0007669"/>
    <property type="project" value="InterPro"/>
</dbReference>
<dbReference type="EMBL" id="JAAGNC010000027">
    <property type="protein sequence ID" value="NEC54658.1"/>
    <property type="molecule type" value="Genomic_DNA"/>
</dbReference>
<dbReference type="RefSeq" id="WP_067586850.1">
    <property type="nucleotide sequence ID" value="NZ_FOWC01000017.1"/>
</dbReference>
<sequence length="227" mass="25451">MFDATPLSSGCARLYPDVRHACVGVSPFNGYFTAERLIRLAAWTAEHFAEFCFFVPDEVTAYTLEALGYPPARAKQKAHRQSCHVHNKIAAALRALDVPDPESRILGMARLRELPSYRRLLAEAENRFETDSAFRSACYGASTWVLQGRTGNVPDERALRLAVRYFLAELPLFAGSGLITGNPRSMFVYHQRVPFLEKFFDREFAFRPEPGQGFLVVAEAALEATGR</sequence>
<name>A0A1I6A337_9PSEU</name>
<dbReference type="Proteomes" id="UP000470404">
    <property type="component" value="Unassembled WGS sequence"/>
</dbReference>
<evidence type="ECO:0000256" key="3">
    <source>
        <dbReference type="ARBA" id="ARBA00030771"/>
    </source>
</evidence>
<evidence type="ECO:0000313" key="5">
    <source>
        <dbReference type="EMBL" id="SFQ63131.1"/>
    </source>
</evidence>
<proteinExistence type="inferred from homology"/>
<evidence type="ECO:0000256" key="1">
    <source>
        <dbReference type="ARBA" id="ARBA00006034"/>
    </source>
</evidence>
<evidence type="ECO:0000313" key="7">
    <source>
        <dbReference type="Proteomes" id="UP000470404"/>
    </source>
</evidence>
<dbReference type="InterPro" id="IPR030903">
    <property type="entry name" value="CDPS"/>
</dbReference>
<dbReference type="Pfam" id="PF16715">
    <property type="entry name" value="CDPS"/>
    <property type="match status" value="1"/>
</dbReference>
<reference evidence="5 6" key="1">
    <citation type="submission" date="2016-10" db="EMBL/GenBank/DDBJ databases">
        <authorList>
            <person name="de Groot N.N."/>
        </authorList>
    </citation>
    <scope>NUCLEOTIDE SEQUENCE [LARGE SCALE GENOMIC DNA]</scope>
    <source>
        <strain evidence="5 6">DSM 44637</strain>
    </source>
</reference>
<dbReference type="Gene3D" id="3.40.50.11710">
    <property type="entry name" value="Cyclodipeptide synthase"/>
    <property type="match status" value="1"/>
</dbReference>
<organism evidence="5 6">
    <name type="scientific">Amycolatopsis rubida</name>
    <dbReference type="NCBI Taxonomy" id="112413"/>
    <lineage>
        <taxon>Bacteria</taxon>
        <taxon>Bacillati</taxon>
        <taxon>Actinomycetota</taxon>
        <taxon>Actinomycetes</taxon>
        <taxon>Pseudonocardiales</taxon>
        <taxon>Pseudonocardiaceae</taxon>
        <taxon>Amycolatopsis</taxon>
    </lineage>
</organism>
<accession>A0A1I6A337</accession>
<evidence type="ECO:0000313" key="6">
    <source>
        <dbReference type="Proteomes" id="UP000199137"/>
    </source>
</evidence>
<dbReference type="InterPro" id="IPR038622">
    <property type="entry name" value="CDPS_sf"/>
</dbReference>
<keyword evidence="7" id="KW-1185">Reference proteome</keyword>
<dbReference type="EMBL" id="FOWC01000017">
    <property type="protein sequence ID" value="SFQ63131.1"/>
    <property type="molecule type" value="Genomic_DNA"/>
</dbReference>
<dbReference type="STRING" id="112413.SAMN05421854_11766"/>
<evidence type="ECO:0000256" key="2">
    <source>
        <dbReference type="ARBA" id="ARBA00022679"/>
    </source>
</evidence>
<dbReference type="Proteomes" id="UP000199137">
    <property type="component" value="Unassembled WGS sequence"/>
</dbReference>
<keyword evidence="2" id="KW-0808">Transferase</keyword>
<protein>
    <recommendedName>
        <fullName evidence="3">Cyclodipeptide synthase</fullName>
    </recommendedName>
</protein>
<comment type="similarity">
    <text evidence="1">Belongs to the CDPS family.</text>
</comment>
<reference evidence="4 7" key="2">
    <citation type="submission" date="2020-01" db="EMBL/GenBank/DDBJ databases">
        <title>Insect and environment-associated Actinomycetes.</title>
        <authorList>
            <person name="Currrie C."/>
            <person name="Chevrette M."/>
            <person name="Carlson C."/>
            <person name="Stubbendieck R."/>
            <person name="Wendt-Pienkowski E."/>
        </authorList>
    </citation>
    <scope>NUCLEOTIDE SEQUENCE [LARGE SCALE GENOMIC DNA]</scope>
    <source>
        <strain evidence="4 7">SID8386</strain>
    </source>
</reference>
<dbReference type="OrthoDB" id="2895472at2"/>
<evidence type="ECO:0000313" key="4">
    <source>
        <dbReference type="EMBL" id="NEC54658.1"/>
    </source>
</evidence>